<evidence type="ECO:0000256" key="6">
    <source>
        <dbReference type="ARBA" id="ARBA00023136"/>
    </source>
</evidence>
<proteinExistence type="predicted"/>
<dbReference type="GO" id="GO:0022857">
    <property type="term" value="F:transmembrane transporter activity"/>
    <property type="evidence" value="ECO:0007669"/>
    <property type="project" value="InterPro"/>
</dbReference>
<feature type="domain" description="Major facilitator superfamily (MFS) profile" evidence="8">
    <location>
        <begin position="16"/>
        <end position="394"/>
    </location>
</feature>
<name>A0A7Y9F382_9ACTN</name>
<feature type="transmembrane region" description="Helical" evidence="7">
    <location>
        <begin position="281"/>
        <end position="299"/>
    </location>
</feature>
<dbReference type="Pfam" id="PF07690">
    <property type="entry name" value="MFS_1"/>
    <property type="match status" value="1"/>
</dbReference>
<dbReference type="InterPro" id="IPR036259">
    <property type="entry name" value="MFS_trans_sf"/>
</dbReference>
<evidence type="ECO:0000256" key="5">
    <source>
        <dbReference type="ARBA" id="ARBA00022989"/>
    </source>
</evidence>
<protein>
    <submittedName>
        <fullName evidence="9">DHA1 family multidrug resistance protein-like MFS transporter</fullName>
    </submittedName>
</protein>
<dbReference type="PANTHER" id="PTHR23517:SF2">
    <property type="entry name" value="MULTIDRUG RESISTANCE PROTEIN MDTH"/>
    <property type="match status" value="1"/>
</dbReference>
<dbReference type="InterPro" id="IPR020846">
    <property type="entry name" value="MFS_dom"/>
</dbReference>
<keyword evidence="2" id="KW-0813">Transport</keyword>
<feature type="transmembrane region" description="Helical" evidence="7">
    <location>
        <begin position="248"/>
        <end position="269"/>
    </location>
</feature>
<evidence type="ECO:0000256" key="3">
    <source>
        <dbReference type="ARBA" id="ARBA00022475"/>
    </source>
</evidence>
<feature type="transmembrane region" description="Helical" evidence="7">
    <location>
        <begin position="215"/>
        <end position="236"/>
    </location>
</feature>
<accession>A0A7Y9F382</accession>
<dbReference type="Gene3D" id="1.20.1250.20">
    <property type="entry name" value="MFS general substrate transporter like domains"/>
    <property type="match status" value="1"/>
</dbReference>
<evidence type="ECO:0000313" key="9">
    <source>
        <dbReference type="EMBL" id="NYD57920.1"/>
    </source>
</evidence>
<dbReference type="SUPFAM" id="SSF103473">
    <property type="entry name" value="MFS general substrate transporter"/>
    <property type="match status" value="1"/>
</dbReference>
<gene>
    <name evidence="9" type="ORF">BKA08_002158</name>
</gene>
<dbReference type="AlphaFoldDB" id="A0A7Y9F382"/>
<reference evidence="9 10" key="1">
    <citation type="submission" date="2020-07" db="EMBL/GenBank/DDBJ databases">
        <title>Sequencing the genomes of 1000 actinobacteria strains.</title>
        <authorList>
            <person name="Klenk H.-P."/>
        </authorList>
    </citation>
    <scope>NUCLEOTIDE SEQUENCE [LARGE SCALE GENOMIC DNA]</scope>
    <source>
        <strain evidence="9 10">DSM 18965</strain>
    </source>
</reference>
<keyword evidence="6 7" id="KW-0472">Membrane</keyword>
<keyword evidence="3" id="KW-1003">Cell membrane</keyword>
<dbReference type="InterPro" id="IPR050171">
    <property type="entry name" value="MFS_Transporters"/>
</dbReference>
<dbReference type="GO" id="GO:0005886">
    <property type="term" value="C:plasma membrane"/>
    <property type="evidence" value="ECO:0007669"/>
    <property type="project" value="UniProtKB-SubCell"/>
</dbReference>
<dbReference type="PANTHER" id="PTHR23517">
    <property type="entry name" value="RESISTANCE PROTEIN MDTM, PUTATIVE-RELATED-RELATED"/>
    <property type="match status" value="1"/>
</dbReference>
<sequence>MTSSDTRPGRTRLEAPLLVLLADTFTMAVGFYMLVPLLAYHLLNNLALTVGVVGVLAAIRGASQQGLMPWSGLLADRLGHRRAIATGVLLRATGFGLFAVVTTVPGLVVASVLAGLGGSLFHPASYAAYTLLSGERNRVQVYSLREILSNLGFVCGPLLGGLLAGFDFQWVAAASAGLFLVAFVITLVGLPRDMHAEGTAPDPAGLLPVLRDRPFLGFCALVAGTWVLVSQLYLAVPVLARDVLPSSVGLGAVYSLAAVVMVVVMLPMTRAADRWLAPRQSLALATLGLAAGLVVMGLWQSAVGLSVGVVVFTLGQVLFSPIMNSEVSRYADPSSVASYFGVHGLALAIGGVVGNLGGGFMYGRLGGTDAAAVPWLVLGGWGLVVCALFLRRSRPVPA</sequence>
<evidence type="ECO:0000313" key="10">
    <source>
        <dbReference type="Proteomes" id="UP000516957"/>
    </source>
</evidence>
<evidence type="ECO:0000256" key="7">
    <source>
        <dbReference type="SAM" id="Phobius"/>
    </source>
</evidence>
<evidence type="ECO:0000256" key="1">
    <source>
        <dbReference type="ARBA" id="ARBA00004651"/>
    </source>
</evidence>
<feature type="transmembrane region" description="Helical" evidence="7">
    <location>
        <begin position="170"/>
        <end position="190"/>
    </location>
</feature>
<evidence type="ECO:0000256" key="4">
    <source>
        <dbReference type="ARBA" id="ARBA00022692"/>
    </source>
</evidence>
<feature type="transmembrane region" description="Helical" evidence="7">
    <location>
        <begin position="46"/>
        <end position="62"/>
    </location>
</feature>
<dbReference type="PROSITE" id="PS50850">
    <property type="entry name" value="MFS"/>
    <property type="match status" value="1"/>
</dbReference>
<feature type="transmembrane region" description="Helical" evidence="7">
    <location>
        <begin position="336"/>
        <end position="360"/>
    </location>
</feature>
<keyword evidence="10" id="KW-1185">Reference proteome</keyword>
<dbReference type="Proteomes" id="UP000516957">
    <property type="component" value="Unassembled WGS sequence"/>
</dbReference>
<feature type="transmembrane region" description="Helical" evidence="7">
    <location>
        <begin position="305"/>
        <end position="324"/>
    </location>
</feature>
<organism evidence="9 10">
    <name type="scientific">Nocardioides marinisabuli</name>
    <dbReference type="NCBI Taxonomy" id="419476"/>
    <lineage>
        <taxon>Bacteria</taxon>
        <taxon>Bacillati</taxon>
        <taxon>Actinomycetota</taxon>
        <taxon>Actinomycetes</taxon>
        <taxon>Propionibacteriales</taxon>
        <taxon>Nocardioidaceae</taxon>
        <taxon>Nocardioides</taxon>
    </lineage>
</organism>
<dbReference type="RefSeq" id="WP_179615609.1">
    <property type="nucleotide sequence ID" value="NZ_CP059163.1"/>
</dbReference>
<dbReference type="EMBL" id="JACCBE010000001">
    <property type="protein sequence ID" value="NYD57920.1"/>
    <property type="molecule type" value="Genomic_DNA"/>
</dbReference>
<feature type="transmembrane region" description="Helical" evidence="7">
    <location>
        <begin position="17"/>
        <end position="40"/>
    </location>
</feature>
<evidence type="ECO:0000256" key="2">
    <source>
        <dbReference type="ARBA" id="ARBA00022448"/>
    </source>
</evidence>
<comment type="caution">
    <text evidence="9">The sequence shown here is derived from an EMBL/GenBank/DDBJ whole genome shotgun (WGS) entry which is preliminary data.</text>
</comment>
<keyword evidence="5 7" id="KW-1133">Transmembrane helix</keyword>
<keyword evidence="4 7" id="KW-0812">Transmembrane</keyword>
<comment type="subcellular location">
    <subcellularLocation>
        <location evidence="1">Cell membrane</location>
        <topology evidence="1">Multi-pass membrane protein</topology>
    </subcellularLocation>
</comment>
<evidence type="ECO:0000259" key="8">
    <source>
        <dbReference type="PROSITE" id="PS50850"/>
    </source>
</evidence>
<dbReference type="InterPro" id="IPR011701">
    <property type="entry name" value="MFS"/>
</dbReference>
<feature type="transmembrane region" description="Helical" evidence="7">
    <location>
        <begin position="372"/>
        <end position="390"/>
    </location>
</feature>